<dbReference type="GO" id="GO:0000271">
    <property type="term" value="P:polysaccharide biosynthetic process"/>
    <property type="evidence" value="ECO:0007669"/>
    <property type="project" value="TreeGrafter"/>
</dbReference>
<organism evidence="1">
    <name type="scientific">uncultured organism MedDCM-OCT-S04-C375</name>
    <dbReference type="NCBI Taxonomy" id="743615"/>
    <lineage>
        <taxon>unclassified sequences</taxon>
        <taxon>environmental samples</taxon>
    </lineage>
</organism>
<dbReference type="InterPro" id="IPR015421">
    <property type="entry name" value="PyrdxlP-dep_Trfase_major"/>
</dbReference>
<protein>
    <submittedName>
        <fullName evidence="1">Pleiotropic regulatory protein degT</fullName>
    </submittedName>
</protein>
<evidence type="ECO:0000313" key="1">
    <source>
        <dbReference type="EMBL" id="ADD96045.1"/>
    </source>
</evidence>
<name>D6PJZ4_9ZZZZ</name>
<dbReference type="Gene3D" id="3.40.640.10">
    <property type="entry name" value="Type I PLP-dependent aspartate aminotransferase-like (Major domain)"/>
    <property type="match status" value="1"/>
</dbReference>
<dbReference type="PANTHER" id="PTHR30244">
    <property type="entry name" value="TRANSAMINASE"/>
    <property type="match status" value="1"/>
</dbReference>
<dbReference type="InterPro" id="IPR015424">
    <property type="entry name" value="PyrdxlP-dep_Trfase"/>
</dbReference>
<proteinExistence type="predicted"/>
<dbReference type="EMBL" id="GU943117">
    <property type="protein sequence ID" value="ADD96045.1"/>
    <property type="molecule type" value="Genomic_DNA"/>
</dbReference>
<dbReference type="PIRSF" id="PIRSF000390">
    <property type="entry name" value="PLP_StrS"/>
    <property type="match status" value="1"/>
</dbReference>
<dbReference type="PANTHER" id="PTHR30244:SF34">
    <property type="entry name" value="DTDP-4-AMINO-4,6-DIDEOXYGALACTOSE TRANSAMINASE"/>
    <property type="match status" value="1"/>
</dbReference>
<dbReference type="AlphaFoldDB" id="D6PJZ4"/>
<sequence length="351" mass="39982">MTGWDRDYLANKDEYLKLFDNVMQKENERNIEFLEKKIQKLINRKYVVACASGTDALQYALMAYAIKPGDEVLVTNFSWISSASCVAMNGATTVFCDVDPKTNHMSIDSIKRMYSDKVKAIVYPHLFGNISDMTEIQNFCEEKNIALIEDACQSFGANRNGQQAGTFGDIATLSFNANKPVAGISGGGAILLDGKEQADFLRKVRRHGNGDVLGYNSKMLAINAEFISHRMDKMHEWQDKRFRIAKRYTNNLKNLPVIIPHVDEVVNHCYHKYVIRLENKETRDLLKKRLNANVHYPIPISENPLYKTHIHRKDNCLNSQLICDTILTLPIHPYLTDNEVDNTCNIIMATI</sequence>
<dbReference type="CDD" id="cd00616">
    <property type="entry name" value="AHBA_syn"/>
    <property type="match status" value="1"/>
</dbReference>
<dbReference type="GO" id="GO:0030170">
    <property type="term" value="F:pyridoxal phosphate binding"/>
    <property type="evidence" value="ECO:0007669"/>
    <property type="project" value="TreeGrafter"/>
</dbReference>
<accession>D6PJZ4</accession>
<reference evidence="1" key="1">
    <citation type="journal article" date="2010" name="ISME J.">
        <title>Metagenome of the Mediterranean deep chlorophyll maximum studied by direct and fosmid library 454 pyrosequencing.</title>
        <authorList>
            <person name="Ghai R."/>
            <person name="Martin-Cuadrado A.B."/>
            <person name="Molto A.G."/>
            <person name="Heredia I.G."/>
            <person name="Cabrera R."/>
            <person name="Martin J."/>
            <person name="Verdu M."/>
            <person name="Deschamps P."/>
            <person name="Moreira D."/>
            <person name="Lopez-Garcia P."/>
            <person name="Mira A."/>
            <person name="Rodriguez-Valera F."/>
        </authorList>
    </citation>
    <scope>NUCLEOTIDE SEQUENCE</scope>
</reference>
<dbReference type="GO" id="GO:0008483">
    <property type="term" value="F:transaminase activity"/>
    <property type="evidence" value="ECO:0007669"/>
    <property type="project" value="TreeGrafter"/>
</dbReference>
<dbReference type="Gene3D" id="3.90.1150.10">
    <property type="entry name" value="Aspartate Aminotransferase, domain 1"/>
    <property type="match status" value="1"/>
</dbReference>
<dbReference type="Pfam" id="PF01041">
    <property type="entry name" value="DegT_DnrJ_EryC1"/>
    <property type="match status" value="1"/>
</dbReference>
<dbReference type="InterPro" id="IPR000653">
    <property type="entry name" value="DegT/StrS_aminotransferase"/>
</dbReference>
<dbReference type="InterPro" id="IPR015422">
    <property type="entry name" value="PyrdxlP-dep_Trfase_small"/>
</dbReference>
<dbReference type="SUPFAM" id="SSF53383">
    <property type="entry name" value="PLP-dependent transferases"/>
    <property type="match status" value="1"/>
</dbReference>